<dbReference type="Pfam" id="PF08263">
    <property type="entry name" value="LRRNT_2"/>
    <property type="match status" value="1"/>
</dbReference>
<reference evidence="6" key="5">
    <citation type="journal article" date="2021" name="G3 (Bethesda)">
        <title>Aegilops tauschii genome assembly Aet v5.0 features greater sequence contiguity and improved annotation.</title>
        <authorList>
            <person name="Wang L."/>
            <person name="Zhu T."/>
            <person name="Rodriguez J.C."/>
            <person name="Deal K.R."/>
            <person name="Dubcovsky J."/>
            <person name="McGuire P.E."/>
            <person name="Lux T."/>
            <person name="Spannagl M."/>
            <person name="Mayer K.F.X."/>
            <person name="Baldrich P."/>
            <person name="Meyers B.C."/>
            <person name="Huo N."/>
            <person name="Gu Y.Q."/>
            <person name="Zhou H."/>
            <person name="Devos K.M."/>
            <person name="Bennetzen J.L."/>
            <person name="Unver T."/>
            <person name="Budak H."/>
            <person name="Gulick P.J."/>
            <person name="Galiba G."/>
            <person name="Kalapos B."/>
            <person name="Nelson D.R."/>
            <person name="Li P."/>
            <person name="You F.M."/>
            <person name="Luo M.C."/>
            <person name="Dvorak J."/>
        </authorList>
    </citation>
    <scope>NUCLEOTIDE SEQUENCE [LARGE SCALE GENOMIC DNA]</scope>
    <source>
        <strain evidence="6">cv. AL8/78</strain>
    </source>
</reference>
<name>A0A453GL44_AEGTS</name>
<keyword evidence="7" id="KW-1185">Reference proteome</keyword>
<evidence type="ECO:0000256" key="2">
    <source>
        <dbReference type="ARBA" id="ARBA00022729"/>
    </source>
</evidence>
<proteinExistence type="predicted"/>
<feature type="chain" id="PRO_5019460926" description="Leucine-rich repeat-containing N-terminal plant-type domain-containing protein" evidence="4">
    <location>
        <begin position="31"/>
        <end position="231"/>
    </location>
</feature>
<sequence length="231" mass="24645">SGFLLPAMAALTGAALLLASLLALAAITSGNTEGDILYSQRQAWKDPNNVLQSWDPTLVNPCTWYHVTCNNVNSVIRVDLGNAGISGTLIPQLGQLKNLQYLELYANNMSGPIPTTLGNLTRLVSLDLYDNHLTGVIPSSLGAVGRLRFLRLHGNKLAGVIPASLGRLTKLVELELQENMLTGTVPLEVLSLVLVGDLTELNVAKNNLAGTIKSSKPRVATVIQDTLKTTL</sequence>
<reference evidence="6" key="3">
    <citation type="journal article" date="2017" name="Nature">
        <title>Genome sequence of the progenitor of the wheat D genome Aegilops tauschii.</title>
        <authorList>
            <person name="Luo M.C."/>
            <person name="Gu Y.Q."/>
            <person name="Puiu D."/>
            <person name="Wang H."/>
            <person name="Twardziok S.O."/>
            <person name="Deal K.R."/>
            <person name="Huo N."/>
            <person name="Zhu T."/>
            <person name="Wang L."/>
            <person name="Wang Y."/>
            <person name="McGuire P.E."/>
            <person name="Liu S."/>
            <person name="Long H."/>
            <person name="Ramasamy R.K."/>
            <person name="Rodriguez J.C."/>
            <person name="Van S.L."/>
            <person name="Yuan L."/>
            <person name="Wang Z."/>
            <person name="Xia Z."/>
            <person name="Xiao L."/>
            <person name="Anderson O.D."/>
            <person name="Ouyang S."/>
            <person name="Liang Y."/>
            <person name="Zimin A.V."/>
            <person name="Pertea G."/>
            <person name="Qi P."/>
            <person name="Bennetzen J.L."/>
            <person name="Dai X."/>
            <person name="Dawson M.W."/>
            <person name="Muller H.G."/>
            <person name="Kugler K."/>
            <person name="Rivarola-Duarte L."/>
            <person name="Spannagl M."/>
            <person name="Mayer K.F.X."/>
            <person name="Lu F.H."/>
            <person name="Bevan M.W."/>
            <person name="Leroy P."/>
            <person name="Li P."/>
            <person name="You F.M."/>
            <person name="Sun Q."/>
            <person name="Liu Z."/>
            <person name="Lyons E."/>
            <person name="Wicker T."/>
            <person name="Salzberg S.L."/>
            <person name="Devos K.M."/>
            <person name="Dvorak J."/>
        </authorList>
    </citation>
    <scope>NUCLEOTIDE SEQUENCE [LARGE SCALE GENOMIC DNA]</scope>
    <source>
        <strain evidence="6">cv. AL8/78</strain>
    </source>
</reference>
<evidence type="ECO:0000256" key="1">
    <source>
        <dbReference type="ARBA" id="ARBA00022614"/>
    </source>
</evidence>
<dbReference type="Pfam" id="PF00560">
    <property type="entry name" value="LRR_1"/>
    <property type="match status" value="1"/>
</dbReference>
<evidence type="ECO:0000259" key="5">
    <source>
        <dbReference type="Pfam" id="PF08263"/>
    </source>
</evidence>
<dbReference type="EnsemblPlants" id="AET3Gv21094400.3">
    <property type="protein sequence ID" value="AET3Gv21094400.3"/>
    <property type="gene ID" value="AET3Gv21094400"/>
</dbReference>
<accession>A0A453GL44</accession>
<keyword evidence="1" id="KW-0433">Leucine-rich repeat</keyword>
<dbReference type="Gramene" id="AET3Gv21094400.3">
    <property type="protein sequence ID" value="AET3Gv21094400.3"/>
    <property type="gene ID" value="AET3Gv21094400"/>
</dbReference>
<dbReference type="PANTHER" id="PTHR47988">
    <property type="entry name" value="SOMATIC EMBRYOGENESIS RECEPTOR KINASE 1"/>
    <property type="match status" value="1"/>
</dbReference>
<reference evidence="7" key="2">
    <citation type="journal article" date="2017" name="Nat. Plants">
        <title>The Aegilops tauschii genome reveals multiple impacts of transposons.</title>
        <authorList>
            <person name="Zhao G."/>
            <person name="Zou C."/>
            <person name="Li K."/>
            <person name="Wang K."/>
            <person name="Li T."/>
            <person name="Gao L."/>
            <person name="Zhang X."/>
            <person name="Wang H."/>
            <person name="Yang Z."/>
            <person name="Liu X."/>
            <person name="Jiang W."/>
            <person name="Mao L."/>
            <person name="Kong X."/>
            <person name="Jiao Y."/>
            <person name="Jia J."/>
        </authorList>
    </citation>
    <scope>NUCLEOTIDE SEQUENCE [LARGE SCALE GENOMIC DNA]</scope>
    <source>
        <strain evidence="7">cv. AL8/78</strain>
    </source>
</reference>
<keyword evidence="3" id="KW-0677">Repeat</keyword>
<dbReference type="AlphaFoldDB" id="A0A453GL44"/>
<feature type="signal peptide" evidence="4">
    <location>
        <begin position="1"/>
        <end position="30"/>
    </location>
</feature>
<dbReference type="FunFam" id="3.80.10.10:FF:000024">
    <property type="entry name" value="Somatic embryogenesis receptor kinase 1"/>
    <property type="match status" value="1"/>
</dbReference>
<dbReference type="Gene3D" id="3.80.10.10">
    <property type="entry name" value="Ribonuclease Inhibitor"/>
    <property type="match status" value="1"/>
</dbReference>
<dbReference type="Pfam" id="PF13855">
    <property type="entry name" value="LRR_8"/>
    <property type="match status" value="1"/>
</dbReference>
<organism evidence="6 7">
    <name type="scientific">Aegilops tauschii subsp. strangulata</name>
    <name type="common">Goatgrass</name>
    <dbReference type="NCBI Taxonomy" id="200361"/>
    <lineage>
        <taxon>Eukaryota</taxon>
        <taxon>Viridiplantae</taxon>
        <taxon>Streptophyta</taxon>
        <taxon>Embryophyta</taxon>
        <taxon>Tracheophyta</taxon>
        <taxon>Spermatophyta</taxon>
        <taxon>Magnoliopsida</taxon>
        <taxon>Liliopsida</taxon>
        <taxon>Poales</taxon>
        <taxon>Poaceae</taxon>
        <taxon>BOP clade</taxon>
        <taxon>Pooideae</taxon>
        <taxon>Triticodae</taxon>
        <taxon>Triticeae</taxon>
        <taxon>Triticinae</taxon>
        <taxon>Aegilops</taxon>
    </lineage>
</organism>
<feature type="domain" description="Leucine-rich repeat-containing N-terminal plant-type" evidence="5">
    <location>
        <begin position="31"/>
        <end position="70"/>
    </location>
</feature>
<evidence type="ECO:0000256" key="4">
    <source>
        <dbReference type="SAM" id="SignalP"/>
    </source>
</evidence>
<dbReference type="InterPro" id="IPR013210">
    <property type="entry name" value="LRR_N_plant-typ"/>
</dbReference>
<keyword evidence="2 4" id="KW-0732">Signal</keyword>
<evidence type="ECO:0000313" key="7">
    <source>
        <dbReference type="Proteomes" id="UP000015105"/>
    </source>
</evidence>
<dbReference type="SUPFAM" id="SSF52058">
    <property type="entry name" value="L domain-like"/>
    <property type="match status" value="1"/>
</dbReference>
<protein>
    <recommendedName>
        <fullName evidence="5">Leucine-rich repeat-containing N-terminal plant-type domain-containing protein</fullName>
    </recommendedName>
</protein>
<reference evidence="7" key="1">
    <citation type="journal article" date="2014" name="Science">
        <title>Ancient hybridizations among the ancestral genomes of bread wheat.</title>
        <authorList>
            <consortium name="International Wheat Genome Sequencing Consortium,"/>
            <person name="Marcussen T."/>
            <person name="Sandve S.R."/>
            <person name="Heier L."/>
            <person name="Spannagl M."/>
            <person name="Pfeifer M."/>
            <person name="Jakobsen K.S."/>
            <person name="Wulff B.B."/>
            <person name="Steuernagel B."/>
            <person name="Mayer K.F."/>
            <person name="Olsen O.A."/>
        </authorList>
    </citation>
    <scope>NUCLEOTIDE SEQUENCE [LARGE SCALE GENOMIC DNA]</scope>
    <source>
        <strain evidence="7">cv. AL8/78</strain>
    </source>
</reference>
<evidence type="ECO:0000313" key="6">
    <source>
        <dbReference type="EnsemblPlants" id="AET3Gv21094400.3"/>
    </source>
</evidence>
<dbReference type="Proteomes" id="UP000015105">
    <property type="component" value="Chromosome 3D"/>
</dbReference>
<evidence type="ECO:0000256" key="3">
    <source>
        <dbReference type="ARBA" id="ARBA00022737"/>
    </source>
</evidence>
<dbReference type="InterPro" id="IPR032675">
    <property type="entry name" value="LRR_dom_sf"/>
</dbReference>
<reference evidence="6" key="4">
    <citation type="submission" date="2019-03" db="UniProtKB">
        <authorList>
            <consortium name="EnsemblPlants"/>
        </authorList>
    </citation>
    <scope>IDENTIFICATION</scope>
</reference>
<dbReference type="InterPro" id="IPR001611">
    <property type="entry name" value="Leu-rich_rpt"/>
</dbReference>